<feature type="domain" description="RRXRR" evidence="1">
    <location>
        <begin position="6"/>
        <end position="54"/>
    </location>
</feature>
<dbReference type="Proteomes" id="UP000553343">
    <property type="component" value="Unassembled WGS sequence"/>
</dbReference>
<evidence type="ECO:0000313" key="2">
    <source>
        <dbReference type="EMBL" id="NWH04740.1"/>
    </source>
</evidence>
<organism evidence="2 3">
    <name type="scientific">Desulfobacter latus</name>
    <dbReference type="NCBI Taxonomy" id="2292"/>
    <lineage>
        <taxon>Bacteria</taxon>
        <taxon>Pseudomonadati</taxon>
        <taxon>Thermodesulfobacteriota</taxon>
        <taxon>Desulfobacteria</taxon>
        <taxon>Desulfobacterales</taxon>
        <taxon>Desulfobacteraceae</taxon>
        <taxon>Desulfobacter</taxon>
    </lineage>
</organism>
<dbReference type="AlphaFoldDB" id="A0A850SX61"/>
<evidence type="ECO:0000313" key="3">
    <source>
        <dbReference type="Proteomes" id="UP000553343"/>
    </source>
</evidence>
<protein>
    <submittedName>
        <fullName evidence="2">RRXRR domain-containing protein</fullName>
    </submittedName>
</protein>
<dbReference type="Pfam" id="PF14239">
    <property type="entry name" value="RRXRR"/>
    <property type="match status" value="1"/>
</dbReference>
<dbReference type="EMBL" id="JACADJ010000017">
    <property type="protein sequence ID" value="NWH04740.1"/>
    <property type="molecule type" value="Genomic_DNA"/>
</dbReference>
<reference evidence="2 3" key="1">
    <citation type="submission" date="2020-06" db="EMBL/GenBank/DDBJ databases">
        <title>High-quality draft genome of sulfate reducer Desulfobacter latus type strain AcrS2 isolated from marine sediment.</title>
        <authorList>
            <person name="Hoppe M."/>
            <person name="Larsen C.K."/>
            <person name="Marshall I.P.G."/>
            <person name="Schramm A."/>
            <person name="Marietou A.G."/>
        </authorList>
    </citation>
    <scope>NUCLEOTIDE SEQUENCE [LARGE SCALE GENOMIC DNA]</scope>
    <source>
        <strain evidence="2 3">AcRS2</strain>
    </source>
</reference>
<comment type="caution">
    <text evidence="2">The sequence shown here is derived from an EMBL/GenBank/DDBJ whole genome shotgun (WGS) entry which is preliminary data.</text>
</comment>
<evidence type="ECO:0000259" key="1">
    <source>
        <dbReference type="Pfam" id="PF14239"/>
    </source>
</evidence>
<sequence length="153" mass="17249">MFKLSVFVLDTNKKPQNPVHPAKARVLLTEGKTAVFRQFPSKKPRLLKRIQKQSKMPLKDAGAVNTTRWDLFRTLKKTGLPVETGSGGLTKFNRTTMGLYKTHWLDAACVGTSTPEKIFQSAKVRCLGYYLNYKEDGNSSPELKTQGFPCRIL</sequence>
<name>A0A850SX61_9BACT</name>
<proteinExistence type="predicted"/>
<gene>
    <name evidence="2" type="ORF">HXW94_07025</name>
</gene>
<accession>A0A850SX61</accession>
<keyword evidence="3" id="KW-1185">Reference proteome</keyword>
<dbReference type="InterPro" id="IPR025938">
    <property type="entry name" value="RRXRR_dom"/>
</dbReference>